<comment type="caution">
    <text evidence="5">The sequence shown here is derived from an EMBL/GenBank/DDBJ whole genome shotgun (WGS) entry which is preliminary data.</text>
</comment>
<evidence type="ECO:0000313" key="5">
    <source>
        <dbReference type="EMBL" id="GAA4876953.1"/>
    </source>
</evidence>
<evidence type="ECO:0000259" key="4">
    <source>
        <dbReference type="Pfam" id="PF08241"/>
    </source>
</evidence>
<keyword evidence="2 5" id="KW-0489">Methyltransferase</keyword>
<dbReference type="GO" id="GO:0032259">
    <property type="term" value="P:methylation"/>
    <property type="evidence" value="ECO:0007669"/>
    <property type="project" value="UniProtKB-KW"/>
</dbReference>
<dbReference type="PANTHER" id="PTHR44942:SF4">
    <property type="entry name" value="METHYLTRANSFERASE TYPE 11 DOMAIN-CONTAINING PROTEIN"/>
    <property type="match status" value="1"/>
</dbReference>
<dbReference type="CDD" id="cd02440">
    <property type="entry name" value="AdoMet_MTases"/>
    <property type="match status" value="1"/>
</dbReference>
<evidence type="ECO:0000256" key="3">
    <source>
        <dbReference type="ARBA" id="ARBA00022679"/>
    </source>
</evidence>
<dbReference type="Proteomes" id="UP001500457">
    <property type="component" value="Unassembled WGS sequence"/>
</dbReference>
<dbReference type="Gene3D" id="3.40.50.150">
    <property type="entry name" value="Vaccinia Virus protein VP39"/>
    <property type="match status" value="1"/>
</dbReference>
<dbReference type="PANTHER" id="PTHR44942">
    <property type="entry name" value="METHYLTRANSF_11 DOMAIN-CONTAINING PROTEIN"/>
    <property type="match status" value="1"/>
</dbReference>
<dbReference type="SUPFAM" id="SSF53335">
    <property type="entry name" value="S-adenosyl-L-methionine-dependent methyltransferases"/>
    <property type="match status" value="1"/>
</dbReference>
<comment type="similarity">
    <text evidence="1">Belongs to the methyltransferase superfamily.</text>
</comment>
<dbReference type="InterPro" id="IPR051052">
    <property type="entry name" value="Diverse_substrate_MTase"/>
</dbReference>
<evidence type="ECO:0000256" key="2">
    <source>
        <dbReference type="ARBA" id="ARBA00022603"/>
    </source>
</evidence>
<evidence type="ECO:0000256" key="1">
    <source>
        <dbReference type="ARBA" id="ARBA00008361"/>
    </source>
</evidence>
<accession>A0ABP9EHD9</accession>
<reference evidence="6" key="1">
    <citation type="journal article" date="2019" name="Int. J. Syst. Evol. Microbiol.">
        <title>The Global Catalogue of Microorganisms (GCM) 10K type strain sequencing project: providing services to taxonomists for standard genome sequencing and annotation.</title>
        <authorList>
            <consortium name="The Broad Institute Genomics Platform"/>
            <consortium name="The Broad Institute Genome Sequencing Center for Infectious Disease"/>
            <person name="Wu L."/>
            <person name="Ma J."/>
        </authorList>
    </citation>
    <scope>NUCLEOTIDE SEQUENCE [LARGE SCALE GENOMIC DNA]</scope>
    <source>
        <strain evidence="6">JCM 17983</strain>
    </source>
</reference>
<organism evidence="5 6">
    <name type="scientific">Actinomycetospora straminea</name>
    <dbReference type="NCBI Taxonomy" id="663607"/>
    <lineage>
        <taxon>Bacteria</taxon>
        <taxon>Bacillati</taxon>
        <taxon>Actinomycetota</taxon>
        <taxon>Actinomycetes</taxon>
        <taxon>Pseudonocardiales</taxon>
        <taxon>Pseudonocardiaceae</taxon>
        <taxon>Actinomycetospora</taxon>
    </lineage>
</organism>
<dbReference type="EMBL" id="BAABHQ010000007">
    <property type="protein sequence ID" value="GAA4876953.1"/>
    <property type="molecule type" value="Genomic_DNA"/>
</dbReference>
<dbReference type="InterPro" id="IPR029063">
    <property type="entry name" value="SAM-dependent_MTases_sf"/>
</dbReference>
<name>A0ABP9EHD9_9PSEU</name>
<dbReference type="InterPro" id="IPR013216">
    <property type="entry name" value="Methyltransf_11"/>
</dbReference>
<evidence type="ECO:0000313" key="6">
    <source>
        <dbReference type="Proteomes" id="UP001500457"/>
    </source>
</evidence>
<keyword evidence="6" id="KW-1185">Reference proteome</keyword>
<gene>
    <name evidence="5" type="ORF">GCM10023203_29080</name>
</gene>
<dbReference type="GO" id="GO:0008168">
    <property type="term" value="F:methyltransferase activity"/>
    <property type="evidence" value="ECO:0007669"/>
    <property type="project" value="UniProtKB-KW"/>
</dbReference>
<dbReference type="Pfam" id="PF08241">
    <property type="entry name" value="Methyltransf_11"/>
    <property type="match status" value="1"/>
</dbReference>
<proteinExistence type="inferred from homology"/>
<feature type="domain" description="Methyltransferase type 11" evidence="4">
    <location>
        <begin position="53"/>
        <end position="143"/>
    </location>
</feature>
<keyword evidence="3" id="KW-0808">Transferase</keyword>
<sequence length="250" mass="27162">MAETPGVDDLRRAWDEQADRWIAWARRPGHDTYERWHRDAFLPILPGPGRLTVDLGCGEGRLTRYLRSAGHRVVGVDGSPRLVAAAHGADPSGPVLNADAAALPLGDGVADLVVAFMSLHDVDDLDGAVDEVARVLVPGGVLCVAVVHPLNSAGTFRSRAAGSEYVVEGSYLGGRRYADSIERAGLGMTFHSLHHPLQDYTRAFERNGLLVEALREPAVPDEAVRDDADRRWQRVPLFLHLRARLGEGTS</sequence>
<protein>
    <submittedName>
        <fullName evidence="5">Class I SAM-dependent methyltransferase</fullName>
    </submittedName>
</protein>